<evidence type="ECO:0000256" key="1">
    <source>
        <dbReference type="ARBA" id="ARBA00004141"/>
    </source>
</evidence>
<evidence type="ECO:0000256" key="2">
    <source>
        <dbReference type="ARBA" id="ARBA00022692"/>
    </source>
</evidence>
<dbReference type="InterPro" id="IPR036259">
    <property type="entry name" value="MFS_trans_sf"/>
</dbReference>
<evidence type="ECO:0000259" key="8">
    <source>
        <dbReference type="Pfam" id="PF23262"/>
    </source>
</evidence>
<keyword evidence="10" id="KW-1185">Reference proteome</keyword>
<feature type="transmembrane region" description="Helical" evidence="5">
    <location>
        <begin position="367"/>
        <end position="385"/>
    </location>
</feature>
<feature type="transmembrane region" description="Helical" evidence="5">
    <location>
        <begin position="344"/>
        <end position="361"/>
    </location>
</feature>
<evidence type="ECO:0000256" key="5">
    <source>
        <dbReference type="SAM" id="Phobius"/>
    </source>
</evidence>
<dbReference type="InterPro" id="IPR056555">
    <property type="entry name" value="NFD4_C"/>
</dbReference>
<dbReference type="eggNOG" id="ENOG502QTGY">
    <property type="taxonomic scope" value="Eukaryota"/>
</dbReference>
<dbReference type="EMBL" id="KE346166">
    <property type="protein sequence ID" value="EXC28453.1"/>
    <property type="molecule type" value="Genomic_DNA"/>
</dbReference>
<dbReference type="SUPFAM" id="SSF103473">
    <property type="entry name" value="MFS general substrate transporter"/>
    <property type="match status" value="2"/>
</dbReference>
<feature type="domain" description="NFD4 C-terminal" evidence="8">
    <location>
        <begin position="286"/>
        <end position="471"/>
    </location>
</feature>
<dbReference type="Proteomes" id="UP000030645">
    <property type="component" value="Unassembled WGS sequence"/>
</dbReference>
<protein>
    <submittedName>
        <fullName evidence="9">Uncharacterized protein</fullName>
    </submittedName>
</protein>
<feature type="transmembrane region" description="Helical" evidence="5">
    <location>
        <begin position="238"/>
        <end position="258"/>
    </location>
</feature>
<evidence type="ECO:0000256" key="3">
    <source>
        <dbReference type="ARBA" id="ARBA00022989"/>
    </source>
</evidence>
<name>W9SV17_9ROSA</name>
<gene>
    <name evidence="9" type="ORF">L484_001534</name>
</gene>
<sequence>MPASSSRVLQWLSLVGVIWLQSINGTNTNFPAYSSQLKHALSMSQLQLNNLAFASDAGKLFGWFSGLAVAYLPLWLVLIIGSTIGLVGYGFQYLSITNHIPTLSYWQVFCLTVLAGNSICWINTVSYVVSIRNFPQNRQAAVGVTSSYQGLSAKIYTDVVGALFSSTKTAKGYLLLNSVLPLAVCVITSPFVRDIDDIQRLKNNHMDAGFVVLFVITIVTGVYSVISSLGLLVSSSALNNVIGTGVLLLVPLAIPVMAKIRELGLLEKWNLNRERRVCDFTIDEESNVGLVFLNNLGQIAESRGSSRTSSLVSLSSSFGFFGRLMPSLLDYHFSRRKYVVSRPALIAVLVAPMAGSFLLLLNSTNLSLYISTAIIGVCTGAITSISVSTTQELFGDKNFSVNHNVLVVNIPIGSFVFGYFAALVYRREGNGDGKCMGTECYEKTFLLWGFICSLGTVLAIVLYVRTRKFSSSR</sequence>
<keyword evidence="6" id="KW-0732">Signal</keyword>
<evidence type="ECO:0000259" key="7">
    <source>
        <dbReference type="Pfam" id="PF06813"/>
    </source>
</evidence>
<feature type="transmembrane region" description="Helical" evidence="5">
    <location>
        <begin position="406"/>
        <end position="425"/>
    </location>
</feature>
<dbReference type="Pfam" id="PF06813">
    <property type="entry name" value="Nodulin-like"/>
    <property type="match status" value="1"/>
</dbReference>
<feature type="transmembrane region" description="Helical" evidence="5">
    <location>
        <begin position="445"/>
        <end position="464"/>
    </location>
</feature>
<feature type="domain" description="Nodulin-like" evidence="7">
    <location>
        <begin position="10"/>
        <end position="256"/>
    </location>
</feature>
<dbReference type="Gene3D" id="1.20.1250.20">
    <property type="entry name" value="MFS general substrate transporter like domains"/>
    <property type="match status" value="1"/>
</dbReference>
<organism evidence="9 10">
    <name type="scientific">Morus notabilis</name>
    <dbReference type="NCBI Taxonomy" id="981085"/>
    <lineage>
        <taxon>Eukaryota</taxon>
        <taxon>Viridiplantae</taxon>
        <taxon>Streptophyta</taxon>
        <taxon>Embryophyta</taxon>
        <taxon>Tracheophyta</taxon>
        <taxon>Spermatophyta</taxon>
        <taxon>Magnoliopsida</taxon>
        <taxon>eudicotyledons</taxon>
        <taxon>Gunneridae</taxon>
        <taxon>Pentapetalae</taxon>
        <taxon>rosids</taxon>
        <taxon>fabids</taxon>
        <taxon>Rosales</taxon>
        <taxon>Moraceae</taxon>
        <taxon>Moreae</taxon>
        <taxon>Morus</taxon>
    </lineage>
</organism>
<keyword evidence="3 5" id="KW-1133">Transmembrane helix</keyword>
<feature type="transmembrane region" description="Helical" evidence="5">
    <location>
        <begin position="68"/>
        <end position="91"/>
    </location>
</feature>
<keyword evidence="4 5" id="KW-0472">Membrane</keyword>
<dbReference type="PANTHER" id="PTHR21576:SF11">
    <property type="entry name" value="MAJOR FACILITATOR SUPERFAMILY PROTEIN"/>
    <property type="match status" value="1"/>
</dbReference>
<reference evidence="10" key="1">
    <citation type="submission" date="2013-01" db="EMBL/GenBank/DDBJ databases">
        <title>Draft Genome Sequence of a Mulberry Tree, Morus notabilis C.K. Schneid.</title>
        <authorList>
            <person name="He N."/>
            <person name="Zhao S."/>
        </authorList>
    </citation>
    <scope>NUCLEOTIDE SEQUENCE</scope>
</reference>
<accession>W9SV17</accession>
<feature type="transmembrane region" description="Helical" evidence="5">
    <location>
        <begin position="204"/>
        <end position="226"/>
    </location>
</feature>
<feature type="signal peptide" evidence="6">
    <location>
        <begin position="1"/>
        <end position="25"/>
    </location>
</feature>
<evidence type="ECO:0000256" key="6">
    <source>
        <dbReference type="SAM" id="SignalP"/>
    </source>
</evidence>
<evidence type="ECO:0000256" key="4">
    <source>
        <dbReference type="ARBA" id="ARBA00023136"/>
    </source>
</evidence>
<proteinExistence type="predicted"/>
<keyword evidence="2 5" id="KW-0812">Transmembrane</keyword>
<feature type="chain" id="PRO_5004930449" evidence="6">
    <location>
        <begin position="26"/>
        <end position="473"/>
    </location>
</feature>
<evidence type="ECO:0000313" key="10">
    <source>
        <dbReference type="Proteomes" id="UP000030645"/>
    </source>
</evidence>
<dbReference type="AlphaFoldDB" id="W9SV17"/>
<dbReference type="PANTHER" id="PTHR21576">
    <property type="entry name" value="UNCHARACTERIZED NODULIN-LIKE PROTEIN"/>
    <property type="match status" value="1"/>
</dbReference>
<comment type="subcellular location">
    <subcellularLocation>
        <location evidence="1">Membrane</location>
        <topology evidence="1">Multi-pass membrane protein</topology>
    </subcellularLocation>
</comment>
<dbReference type="GO" id="GO:0016020">
    <property type="term" value="C:membrane"/>
    <property type="evidence" value="ECO:0007669"/>
    <property type="project" value="UniProtKB-SubCell"/>
</dbReference>
<evidence type="ECO:0000313" key="9">
    <source>
        <dbReference type="EMBL" id="EXC28453.1"/>
    </source>
</evidence>
<feature type="transmembrane region" description="Helical" evidence="5">
    <location>
        <begin position="103"/>
        <end position="129"/>
    </location>
</feature>
<feature type="transmembrane region" description="Helical" evidence="5">
    <location>
        <begin position="173"/>
        <end position="192"/>
    </location>
</feature>
<dbReference type="InterPro" id="IPR010658">
    <property type="entry name" value="Nodulin-like"/>
</dbReference>
<dbReference type="Pfam" id="PF23262">
    <property type="entry name" value="NFD4_C"/>
    <property type="match status" value="1"/>
</dbReference>